<feature type="binding site" evidence="11">
    <location>
        <position position="68"/>
    </location>
    <ligand>
        <name>Mn(2+)</name>
        <dbReference type="ChEBI" id="CHEBI:29035"/>
        <label>1</label>
    </ligand>
</feature>
<dbReference type="Proteomes" id="UP000061839">
    <property type="component" value="Chromosome"/>
</dbReference>
<dbReference type="GO" id="GO:0006396">
    <property type="term" value="P:RNA processing"/>
    <property type="evidence" value="ECO:0007669"/>
    <property type="project" value="InterPro"/>
</dbReference>
<keyword evidence="3 11" id="KW-0479">Metal-binding</keyword>
<keyword evidence="5" id="KW-0692">RNA repair</keyword>
<feature type="binding site" evidence="10">
    <location>
        <position position="299"/>
    </location>
    <ligand>
        <name>GMP</name>
        <dbReference type="ChEBI" id="CHEBI:58115"/>
    </ligand>
</feature>
<protein>
    <recommendedName>
        <fullName evidence="1">3'-phosphate/5'-hydroxy nucleic acid ligase</fullName>
        <ecNumber evidence="1">6.5.1.8</ecNumber>
    </recommendedName>
</protein>
<accession>A0A0D4C091</accession>
<comment type="catalytic activity">
    <reaction evidence="8">
        <text>a 3'-end 3'-phospho-ribonucleotide-RNA + a 5'-end dephospho-ribonucleoside-RNA + GTP = a ribonucleotidyl-ribonucleotide-RNA + GMP + diphosphate</text>
        <dbReference type="Rhea" id="RHEA:68076"/>
        <dbReference type="Rhea" id="RHEA-COMP:10463"/>
        <dbReference type="Rhea" id="RHEA-COMP:13936"/>
        <dbReference type="Rhea" id="RHEA-COMP:17355"/>
        <dbReference type="ChEBI" id="CHEBI:33019"/>
        <dbReference type="ChEBI" id="CHEBI:37565"/>
        <dbReference type="ChEBI" id="CHEBI:58115"/>
        <dbReference type="ChEBI" id="CHEBI:83062"/>
        <dbReference type="ChEBI" id="CHEBI:138284"/>
        <dbReference type="ChEBI" id="CHEBI:173118"/>
        <dbReference type="EC" id="6.5.1.8"/>
    </reaction>
</comment>
<dbReference type="Gene3D" id="3.90.1860.10">
    <property type="entry name" value="tRNA-splicing ligase RtcB"/>
    <property type="match status" value="1"/>
</dbReference>
<feature type="binding site" evidence="10">
    <location>
        <begin position="316"/>
        <end position="319"/>
    </location>
    <ligand>
        <name>GMP</name>
        <dbReference type="ChEBI" id="CHEBI:58115"/>
    </ligand>
</feature>
<evidence type="ECO:0000256" key="4">
    <source>
        <dbReference type="ARBA" id="ARBA00022741"/>
    </source>
</evidence>
<evidence type="ECO:0000256" key="5">
    <source>
        <dbReference type="ARBA" id="ARBA00022800"/>
    </source>
</evidence>
<dbReference type="HOGENOM" id="CLU_022279_1_1_11"/>
<dbReference type="SUPFAM" id="SSF103365">
    <property type="entry name" value="Hypothetical protein PH1602"/>
    <property type="match status" value="1"/>
</dbReference>
<dbReference type="STRING" id="1618207.UM93_10445"/>
<evidence type="ECO:0000256" key="1">
    <source>
        <dbReference type="ARBA" id="ARBA00012726"/>
    </source>
</evidence>
<reference evidence="12 13" key="1">
    <citation type="journal article" date="2015" name="Genome Announc.">
        <title>Complete Genome Sequencing of Protease-Producing Novel Arthrobacter sp. Strain IHBB 11108 Using PacBio Single-Molecule Real-Time Sequencing Technology.</title>
        <authorList>
            <person name="Kiran S."/>
            <person name="Swarnkar M.K."/>
            <person name="Pal M."/>
            <person name="Thakur R."/>
            <person name="Tewari R."/>
            <person name="Singh A.K."/>
            <person name="Gulati A."/>
        </authorList>
    </citation>
    <scope>NUCLEOTIDE SEQUENCE [LARGE SCALE GENOMIC DNA]</scope>
    <source>
        <strain evidence="12 13">IHBB 11108</strain>
    </source>
</reference>
<dbReference type="GO" id="GO:0006281">
    <property type="term" value="P:DNA repair"/>
    <property type="evidence" value="ECO:0007669"/>
    <property type="project" value="TreeGrafter"/>
</dbReference>
<organism evidence="12 13">
    <name type="scientific">Psychromicrobium lacuslunae</name>
    <dbReference type="NCBI Taxonomy" id="1618207"/>
    <lineage>
        <taxon>Bacteria</taxon>
        <taxon>Bacillati</taxon>
        <taxon>Actinomycetota</taxon>
        <taxon>Actinomycetes</taxon>
        <taxon>Micrococcales</taxon>
        <taxon>Micrococcaceae</taxon>
        <taxon>Psychromicrobium</taxon>
    </lineage>
</organism>
<evidence type="ECO:0000256" key="6">
    <source>
        <dbReference type="ARBA" id="ARBA00023134"/>
    </source>
</evidence>
<evidence type="ECO:0000256" key="9">
    <source>
        <dbReference type="PIRSR" id="PIRSR601233-1"/>
    </source>
</evidence>
<evidence type="ECO:0000256" key="11">
    <source>
        <dbReference type="PIRSR" id="PIRSR601233-3"/>
    </source>
</evidence>
<feature type="binding site" evidence="10">
    <location>
        <begin position="260"/>
        <end position="261"/>
    </location>
    <ligand>
        <name>GMP</name>
        <dbReference type="ChEBI" id="CHEBI:58115"/>
    </ligand>
</feature>
<dbReference type="PATRIC" id="fig|1618207.4.peg.2119"/>
<feature type="binding site" evidence="11">
    <location>
        <position position="152"/>
    </location>
    <ligand>
        <name>Mn(2+)</name>
        <dbReference type="ChEBI" id="CHEBI:29035"/>
        <label>1</label>
    </ligand>
</feature>
<dbReference type="Pfam" id="PF01139">
    <property type="entry name" value="RtcB"/>
    <property type="match status" value="1"/>
</dbReference>
<dbReference type="GO" id="GO:0003909">
    <property type="term" value="F:DNA ligase activity"/>
    <property type="evidence" value="ECO:0007669"/>
    <property type="project" value="TreeGrafter"/>
</dbReference>
<dbReference type="InterPro" id="IPR001233">
    <property type="entry name" value="RtcB"/>
</dbReference>
<dbReference type="KEGG" id="ari:UM93_10445"/>
<dbReference type="GO" id="GO:0042245">
    <property type="term" value="P:RNA repair"/>
    <property type="evidence" value="ECO:0007669"/>
    <property type="project" value="UniProtKB-KW"/>
</dbReference>
<feature type="binding site" evidence="11">
    <location>
        <position position="169"/>
    </location>
    <ligand>
        <name>Mn(2+)</name>
        <dbReference type="ChEBI" id="CHEBI:29035"/>
        <label>2</label>
    </ligand>
</feature>
<dbReference type="EMBL" id="CP011005">
    <property type="protein sequence ID" value="AJT41830.1"/>
    <property type="molecule type" value="Genomic_DNA"/>
</dbReference>
<name>A0A0D4C091_9MICC</name>
<keyword evidence="4 10" id="KW-0547">Nucleotide-binding</keyword>
<evidence type="ECO:0000256" key="2">
    <source>
        <dbReference type="ARBA" id="ARBA00022598"/>
    </source>
</evidence>
<evidence type="ECO:0000256" key="3">
    <source>
        <dbReference type="ARBA" id="ARBA00022723"/>
    </source>
</evidence>
<comment type="cofactor">
    <cofactor evidence="11">
        <name>Mn(2+)</name>
        <dbReference type="ChEBI" id="CHEBI:29035"/>
    </cofactor>
    <text evidence="11">Binds 2 manganese ions per subunit.</text>
</comment>
<dbReference type="EC" id="6.5.1.8" evidence="1"/>
<feature type="binding site" evidence="10">
    <location>
        <begin position="292"/>
        <end position="295"/>
    </location>
    <ligand>
        <name>GMP</name>
        <dbReference type="ChEBI" id="CHEBI:58115"/>
    </ligand>
</feature>
<keyword evidence="13" id="KW-1185">Reference proteome</keyword>
<keyword evidence="12" id="KW-0808">Transferase</keyword>
<keyword evidence="2" id="KW-0436">Ligase</keyword>
<evidence type="ECO:0000313" key="12">
    <source>
        <dbReference type="EMBL" id="AJT41830.1"/>
    </source>
</evidence>
<feature type="active site" description="GMP-histidine intermediate" evidence="9">
    <location>
        <position position="316"/>
    </location>
</feature>
<dbReference type="InterPro" id="IPR036025">
    <property type="entry name" value="RtcB-like_sf"/>
</dbReference>
<dbReference type="RefSeq" id="WP_045075449.1">
    <property type="nucleotide sequence ID" value="NZ_CP011005.1"/>
</dbReference>
<feature type="binding site" evidence="10">
    <location>
        <begin position="151"/>
        <end position="155"/>
    </location>
    <ligand>
        <name>GMP</name>
        <dbReference type="ChEBI" id="CHEBI:58115"/>
    </ligand>
</feature>
<gene>
    <name evidence="12" type="ORF">UM93_10445</name>
</gene>
<feature type="binding site" evidence="10">
    <location>
        <position position="386"/>
    </location>
    <ligand>
        <name>GMP</name>
        <dbReference type="ChEBI" id="CHEBI:58115"/>
    </ligand>
</feature>
<proteinExistence type="predicted"/>
<dbReference type="AlphaFoldDB" id="A0A0D4C091"/>
<dbReference type="OrthoDB" id="9802323at2"/>
<dbReference type="PANTHER" id="PTHR43749">
    <property type="entry name" value="RNA-SPLICING LIGASE RTCB"/>
    <property type="match status" value="1"/>
</dbReference>
<keyword evidence="6 10" id="KW-0342">GTP-binding</keyword>
<dbReference type="GO" id="GO:0030145">
    <property type="term" value="F:manganese ion binding"/>
    <property type="evidence" value="ECO:0007669"/>
    <property type="project" value="TreeGrafter"/>
</dbReference>
<evidence type="ECO:0000256" key="8">
    <source>
        <dbReference type="ARBA" id="ARBA00047746"/>
    </source>
</evidence>
<dbReference type="GO" id="GO:0016740">
    <property type="term" value="F:transferase activity"/>
    <property type="evidence" value="ECO:0007669"/>
    <property type="project" value="UniProtKB-KW"/>
</dbReference>
<dbReference type="InterPro" id="IPR052915">
    <property type="entry name" value="RtcB-like"/>
</dbReference>
<evidence type="ECO:0000256" key="7">
    <source>
        <dbReference type="ARBA" id="ARBA00023211"/>
    </source>
</evidence>
<dbReference type="GO" id="GO:0170057">
    <property type="term" value="F:RNA ligase (GTP) activity"/>
    <property type="evidence" value="ECO:0007669"/>
    <property type="project" value="UniProtKB-EC"/>
</dbReference>
<evidence type="ECO:0000313" key="13">
    <source>
        <dbReference type="Proteomes" id="UP000061839"/>
    </source>
</evidence>
<dbReference type="PANTHER" id="PTHR43749:SF2">
    <property type="entry name" value="RNA-SPLICING LIGASE RTCB"/>
    <property type="match status" value="1"/>
</dbReference>
<sequence length="388" mass="43334">MKEINSKLYSWASIIDELTMQQAQVTSTMPFIFPHLALMPDAHLGKGATVGSVIPTLGAVIPAAVGVDIGCGMIAVKTQFTASQLPEDRKTLREQIERAIPLSAGRYNRKVVATAEPRIAQLRELAERAEFDPANYAGNWELQLGTLGSGNHFIEVSLDEDEGVWLFLHSGSRGVGNKIAQQHIKVAQRLAKQYWIQLPDPDLAYLVEGTKEFSAYIRELNWAQQFALLNREEMMDRVIRQFAEWLGEPVQEQQRINCHHNFTQRETHFGKSVWLSRKGAIKAEPGDLGLIPGSMGTASYVVEGLGDKMSLNSSPHGAGREFSRSKARKTFNLEQLREAMVGIEFRDTEAFVDEIPQAYKPIDTVMQDAAPLVKIRHTLRQIINVKGD</sequence>
<dbReference type="GO" id="GO:0005525">
    <property type="term" value="F:GTP binding"/>
    <property type="evidence" value="ECO:0007669"/>
    <property type="project" value="UniProtKB-KW"/>
</dbReference>
<feature type="binding site" evidence="11">
    <location>
        <position position="260"/>
    </location>
    <ligand>
        <name>Mn(2+)</name>
        <dbReference type="ChEBI" id="CHEBI:29035"/>
        <label>2</label>
    </ligand>
</feature>
<evidence type="ECO:0000256" key="10">
    <source>
        <dbReference type="PIRSR" id="PIRSR601233-2"/>
    </source>
</evidence>
<keyword evidence="7 11" id="KW-0464">Manganese</keyword>